<protein>
    <submittedName>
        <fullName evidence="2">Uncharacterized protein</fullName>
    </submittedName>
</protein>
<keyword evidence="3" id="KW-1185">Reference proteome</keyword>
<proteinExistence type="predicted"/>
<dbReference type="EMBL" id="CP039350">
    <property type="protein sequence ID" value="QCD96313.1"/>
    <property type="molecule type" value="Genomic_DNA"/>
</dbReference>
<accession>A0A4D6M6B9</accession>
<evidence type="ECO:0000313" key="3">
    <source>
        <dbReference type="Proteomes" id="UP000501690"/>
    </source>
</evidence>
<reference evidence="2 3" key="1">
    <citation type="submission" date="2019-04" db="EMBL/GenBank/DDBJ databases">
        <title>An improved genome assembly and genetic linkage map for asparagus bean, Vigna unguiculata ssp. sesquipedialis.</title>
        <authorList>
            <person name="Xia Q."/>
            <person name="Zhang R."/>
            <person name="Dong Y."/>
        </authorList>
    </citation>
    <scope>NUCLEOTIDE SEQUENCE [LARGE SCALE GENOMIC DNA]</scope>
    <source>
        <tissue evidence="2">Leaf</tissue>
    </source>
</reference>
<evidence type="ECO:0000256" key="1">
    <source>
        <dbReference type="SAM" id="MobiDB-lite"/>
    </source>
</evidence>
<feature type="compositionally biased region" description="Acidic residues" evidence="1">
    <location>
        <begin position="103"/>
        <end position="120"/>
    </location>
</feature>
<dbReference type="Proteomes" id="UP000501690">
    <property type="component" value="Linkage Group LG6"/>
</dbReference>
<organism evidence="2 3">
    <name type="scientific">Vigna unguiculata</name>
    <name type="common">Cowpea</name>
    <dbReference type="NCBI Taxonomy" id="3917"/>
    <lineage>
        <taxon>Eukaryota</taxon>
        <taxon>Viridiplantae</taxon>
        <taxon>Streptophyta</taxon>
        <taxon>Embryophyta</taxon>
        <taxon>Tracheophyta</taxon>
        <taxon>Spermatophyta</taxon>
        <taxon>Magnoliopsida</taxon>
        <taxon>eudicotyledons</taxon>
        <taxon>Gunneridae</taxon>
        <taxon>Pentapetalae</taxon>
        <taxon>rosids</taxon>
        <taxon>fabids</taxon>
        <taxon>Fabales</taxon>
        <taxon>Fabaceae</taxon>
        <taxon>Papilionoideae</taxon>
        <taxon>50 kb inversion clade</taxon>
        <taxon>NPAAA clade</taxon>
        <taxon>indigoferoid/millettioid clade</taxon>
        <taxon>Phaseoleae</taxon>
        <taxon>Vigna</taxon>
    </lineage>
</organism>
<evidence type="ECO:0000313" key="2">
    <source>
        <dbReference type="EMBL" id="QCD96313.1"/>
    </source>
</evidence>
<name>A0A4D6M6B9_VIGUN</name>
<dbReference type="AlphaFoldDB" id="A0A4D6M6B9"/>
<feature type="region of interest" description="Disordered" evidence="1">
    <location>
        <begin position="84"/>
        <end position="120"/>
    </location>
</feature>
<gene>
    <name evidence="2" type="ORF">DEO72_LG6g1015</name>
</gene>
<sequence length="120" mass="13990">MFTFKAKIQTDWAELVCDTILKAIGLPMYPLPYEIFLPKAQPMSGVKPRTDFERCVLKHLSLLTINHQTYMAKFDKLDKQMARLMKKNQNEDEENEDASHEGYDEDDNVVEEDDMSDDLN</sequence>